<dbReference type="Gene3D" id="3.40.800.20">
    <property type="entry name" value="Histone deacetylase domain"/>
    <property type="match status" value="1"/>
</dbReference>
<protein>
    <submittedName>
        <fullName evidence="2">Histone deacetylase superfamily</fullName>
    </submittedName>
</protein>
<dbReference type="STRING" id="589924.Ferp_0377"/>
<evidence type="ECO:0000313" key="3">
    <source>
        <dbReference type="Proteomes" id="UP000002613"/>
    </source>
</evidence>
<feature type="domain" description="Histone deacetylase" evidence="1">
    <location>
        <begin position="66"/>
        <end position="136"/>
    </location>
</feature>
<dbReference type="EMBL" id="CP001899">
    <property type="protein sequence ID" value="ADC64554.1"/>
    <property type="molecule type" value="Genomic_DNA"/>
</dbReference>
<keyword evidence="3" id="KW-1185">Reference proteome</keyword>
<dbReference type="AlphaFoldDB" id="D3S2M4"/>
<dbReference type="InterPro" id="IPR023696">
    <property type="entry name" value="Ureohydrolase_dom_sf"/>
</dbReference>
<dbReference type="InterPro" id="IPR037138">
    <property type="entry name" value="His_deacetylse_dom_sf"/>
</dbReference>
<dbReference type="eggNOG" id="arCOG00324">
    <property type="taxonomic scope" value="Archaea"/>
</dbReference>
<evidence type="ECO:0000259" key="1">
    <source>
        <dbReference type="Pfam" id="PF00850"/>
    </source>
</evidence>
<reference evidence="2 3" key="2">
    <citation type="journal article" date="2011" name="Stand. Genomic Sci.">
        <title>Complete genome sequence of Ferroglobus placidus AEDII12DO.</title>
        <authorList>
            <person name="Anderson I."/>
            <person name="Risso C."/>
            <person name="Holmes D."/>
            <person name="Lucas S."/>
            <person name="Copeland A."/>
            <person name="Lapidus A."/>
            <person name="Cheng J.F."/>
            <person name="Bruce D."/>
            <person name="Goodwin L."/>
            <person name="Pitluck S."/>
            <person name="Saunders E."/>
            <person name="Brettin T."/>
            <person name="Detter J.C."/>
            <person name="Han C."/>
            <person name="Tapia R."/>
            <person name="Larimer F."/>
            <person name="Land M."/>
            <person name="Hauser L."/>
            <person name="Woyke T."/>
            <person name="Lovley D."/>
            <person name="Kyrpides N."/>
            <person name="Ivanova N."/>
        </authorList>
    </citation>
    <scope>NUCLEOTIDE SEQUENCE [LARGE SCALE GENOMIC DNA]</scope>
    <source>
        <strain evidence="3">DSM 10642 / AEDII12DO</strain>
    </source>
</reference>
<name>D3S2M4_FERPA</name>
<dbReference type="InterPro" id="IPR023801">
    <property type="entry name" value="His_deacetylse_dom"/>
</dbReference>
<dbReference type="PaxDb" id="589924-Ferp_0377"/>
<dbReference type="GeneID" id="8777875"/>
<accession>D3S2M4</accession>
<sequence length="242" mass="27560">MKVCVVYSPKLKDDYLIGPCLKISGFERAIREYRVEILPPSDSFEEFLLYHERKLVEKIEKLPFSEAIFESAKCVIKASDAIEECDLVILATAGTGHQAERDRFRGYSFLNDVAVLREILERKGYSVAVIDTDAHHSALGRDYYCICLERGCVCYKDKAEFVNAFKVVCRSVEDFDIVVWYMGLDILEDEYIGDGIGIEAIREMIESFLTIKSKKIIIIAGGSKEEVAEEVTREILERSLID</sequence>
<dbReference type="KEGG" id="fpl:Ferp_0377"/>
<dbReference type="OrthoDB" id="147549at2157"/>
<reference evidence="3" key="1">
    <citation type="submission" date="2010-02" db="EMBL/GenBank/DDBJ databases">
        <title>Complete sequence of Ferroglobus placidus DSM 10642.</title>
        <authorList>
            <consortium name="US DOE Joint Genome Institute"/>
            <person name="Lucas S."/>
            <person name="Copeland A."/>
            <person name="Lapidus A."/>
            <person name="Cheng J.-F."/>
            <person name="Bruce D."/>
            <person name="Goodwin L."/>
            <person name="Pitluck S."/>
            <person name="Saunders E."/>
            <person name="Brettin T."/>
            <person name="Detter J.C."/>
            <person name="Han C."/>
            <person name="Tapia R."/>
            <person name="Larimer F."/>
            <person name="Land M."/>
            <person name="Hauser L."/>
            <person name="Kyrpides N."/>
            <person name="Ivanova N."/>
            <person name="Holmes D."/>
            <person name="Lovley D."/>
            <person name="Kyrpides N."/>
            <person name="Anderson I.J."/>
            <person name="Woyke T."/>
        </authorList>
    </citation>
    <scope>NUCLEOTIDE SEQUENCE [LARGE SCALE GENOMIC DNA]</scope>
    <source>
        <strain evidence="3">DSM 10642 / AEDII12DO</strain>
    </source>
</reference>
<organism evidence="2 3">
    <name type="scientific">Ferroglobus placidus (strain DSM 10642 / AEDII12DO)</name>
    <dbReference type="NCBI Taxonomy" id="589924"/>
    <lineage>
        <taxon>Archaea</taxon>
        <taxon>Methanobacteriati</taxon>
        <taxon>Methanobacteriota</taxon>
        <taxon>Archaeoglobi</taxon>
        <taxon>Archaeoglobales</taxon>
        <taxon>Archaeoglobaceae</taxon>
        <taxon>Ferroglobus</taxon>
    </lineage>
</organism>
<dbReference type="Proteomes" id="UP000002613">
    <property type="component" value="Chromosome"/>
</dbReference>
<proteinExistence type="predicted"/>
<dbReference type="SUPFAM" id="SSF52768">
    <property type="entry name" value="Arginase/deacetylase"/>
    <property type="match status" value="1"/>
</dbReference>
<dbReference type="RefSeq" id="WP_012964901.1">
    <property type="nucleotide sequence ID" value="NC_013849.1"/>
</dbReference>
<dbReference type="Pfam" id="PF00850">
    <property type="entry name" value="Hist_deacetyl"/>
    <property type="match status" value="1"/>
</dbReference>
<dbReference type="HOGENOM" id="CLU_007727_8_4_2"/>
<gene>
    <name evidence="2" type="ordered locus">Ferp_0377</name>
</gene>
<evidence type="ECO:0000313" key="2">
    <source>
        <dbReference type="EMBL" id="ADC64554.1"/>
    </source>
</evidence>